<sequence length="170" mass="17670">MITNFLLDHSALVPVAILLVALVCAVLGHLLAGRRRFLWALTGVSLVPVFALTLVPTGRTIDEIVCTVQFSLPSLGAVELLANVALFLPPVYFAALASRRPLTTLAAGSALSAVVEASQALVPAIGRACDTDDWLMNTFGAVLGVLLATVTARLANRRAQSGSSMGAMSS</sequence>
<dbReference type="Pfam" id="PF04892">
    <property type="entry name" value="VanZ"/>
    <property type="match status" value="1"/>
</dbReference>
<comment type="caution">
    <text evidence="3">The sequence shown here is derived from an EMBL/GenBank/DDBJ whole genome shotgun (WGS) entry which is preliminary data.</text>
</comment>
<dbReference type="EMBL" id="MQUQ01000041">
    <property type="protein sequence ID" value="OLZ43001.1"/>
    <property type="molecule type" value="Genomic_DNA"/>
</dbReference>
<dbReference type="STRING" id="76021.BS329_40380"/>
<feature type="transmembrane region" description="Helical" evidence="1">
    <location>
        <begin position="134"/>
        <end position="155"/>
    </location>
</feature>
<dbReference type="InterPro" id="IPR006976">
    <property type="entry name" value="VanZ-like"/>
</dbReference>
<evidence type="ECO:0000313" key="4">
    <source>
        <dbReference type="Proteomes" id="UP000187486"/>
    </source>
</evidence>
<proteinExistence type="predicted"/>
<reference evidence="3 4" key="1">
    <citation type="submission" date="2016-01" db="EMBL/GenBank/DDBJ databases">
        <title>Amycolatopsis coloradensis genome sequencing and assembly.</title>
        <authorList>
            <person name="Mayilraj S."/>
        </authorList>
    </citation>
    <scope>NUCLEOTIDE SEQUENCE [LARGE SCALE GENOMIC DNA]</scope>
    <source>
        <strain evidence="3 4">DSM 44225</strain>
    </source>
</reference>
<feature type="transmembrane region" description="Helical" evidence="1">
    <location>
        <begin position="37"/>
        <end position="55"/>
    </location>
</feature>
<evidence type="ECO:0000313" key="3">
    <source>
        <dbReference type="EMBL" id="OLZ43001.1"/>
    </source>
</evidence>
<keyword evidence="4" id="KW-1185">Reference proteome</keyword>
<keyword evidence="1" id="KW-0472">Membrane</keyword>
<feature type="transmembrane region" description="Helical" evidence="1">
    <location>
        <begin position="75"/>
        <end position="95"/>
    </location>
</feature>
<protein>
    <recommendedName>
        <fullName evidence="2">VanZ-like domain-containing protein</fullName>
    </recommendedName>
</protein>
<dbReference type="OrthoDB" id="4833326at2"/>
<gene>
    <name evidence="3" type="ORF">BS329_40380</name>
</gene>
<evidence type="ECO:0000256" key="1">
    <source>
        <dbReference type="SAM" id="Phobius"/>
    </source>
</evidence>
<feature type="transmembrane region" description="Helical" evidence="1">
    <location>
        <begin position="12"/>
        <end position="30"/>
    </location>
</feature>
<dbReference type="AlphaFoldDB" id="A0A1R0KDF5"/>
<organism evidence="3 4">
    <name type="scientific">Amycolatopsis coloradensis</name>
    <dbReference type="NCBI Taxonomy" id="76021"/>
    <lineage>
        <taxon>Bacteria</taxon>
        <taxon>Bacillati</taxon>
        <taxon>Actinomycetota</taxon>
        <taxon>Actinomycetes</taxon>
        <taxon>Pseudonocardiales</taxon>
        <taxon>Pseudonocardiaceae</taxon>
        <taxon>Amycolatopsis</taxon>
    </lineage>
</organism>
<accession>A0A1R0KDF5</accession>
<feature type="domain" description="VanZ-like" evidence="2">
    <location>
        <begin position="52"/>
        <end position="150"/>
    </location>
</feature>
<keyword evidence="1" id="KW-1133">Transmembrane helix</keyword>
<name>A0A1R0KDF5_9PSEU</name>
<dbReference type="Proteomes" id="UP000187486">
    <property type="component" value="Unassembled WGS sequence"/>
</dbReference>
<keyword evidence="1" id="KW-0812">Transmembrane</keyword>
<evidence type="ECO:0000259" key="2">
    <source>
        <dbReference type="Pfam" id="PF04892"/>
    </source>
</evidence>
<dbReference type="RefSeq" id="WP_076168744.1">
    <property type="nucleotide sequence ID" value="NZ_JBEZVB010000053.1"/>
</dbReference>